<gene>
    <name evidence="2" type="ORF">NXF25_010456</name>
</gene>
<proteinExistence type="predicted"/>
<dbReference type="PANTHER" id="PTHR16650">
    <property type="entry name" value="C21ORF13-RELATED"/>
    <property type="match status" value="1"/>
</dbReference>
<name>A0AAW1BJB1_CROAD</name>
<dbReference type="Proteomes" id="UP001474421">
    <property type="component" value="Unassembled WGS sequence"/>
</dbReference>
<keyword evidence="3" id="KW-1185">Reference proteome</keyword>
<dbReference type="GO" id="GO:0042073">
    <property type="term" value="P:intraciliary transport"/>
    <property type="evidence" value="ECO:0007669"/>
    <property type="project" value="TreeGrafter"/>
</dbReference>
<evidence type="ECO:0000313" key="2">
    <source>
        <dbReference type="EMBL" id="KAK9402100.1"/>
    </source>
</evidence>
<dbReference type="AlphaFoldDB" id="A0AAW1BJB1"/>
<sequence>MIHPFIIPSKRRRHVDNVEKVEAQAILQNGCHGSNNSISSEENNCGISLNFYYHDFPSDSSETPTSEEGGSFTIPLLQQPETTEQNLPEKKKGNHLHAKGGKILPKKKRQQKTTFMTNHNMACRLLSPRDHDIKELKNEVAVLRNKLETFTVENKILSLNI</sequence>
<dbReference type="GO" id="GO:0005930">
    <property type="term" value="C:axoneme"/>
    <property type="evidence" value="ECO:0007669"/>
    <property type="project" value="TreeGrafter"/>
</dbReference>
<evidence type="ECO:0000313" key="3">
    <source>
        <dbReference type="Proteomes" id="UP001474421"/>
    </source>
</evidence>
<accession>A0AAW1BJB1</accession>
<dbReference type="InterPro" id="IPR026188">
    <property type="entry name" value="Lebercilin-like"/>
</dbReference>
<evidence type="ECO:0000256" key="1">
    <source>
        <dbReference type="SAM" id="MobiDB-lite"/>
    </source>
</evidence>
<feature type="region of interest" description="Disordered" evidence="1">
    <location>
        <begin position="58"/>
        <end position="100"/>
    </location>
</feature>
<feature type="compositionally biased region" description="Low complexity" evidence="1">
    <location>
        <begin position="58"/>
        <end position="73"/>
    </location>
</feature>
<reference evidence="2 3" key="1">
    <citation type="journal article" date="2024" name="Proc. Natl. Acad. Sci. U.S.A.">
        <title>The genetic regulatory architecture and epigenomic basis for age-related changes in rattlesnake venom.</title>
        <authorList>
            <person name="Hogan M.P."/>
            <person name="Holding M.L."/>
            <person name="Nystrom G.S."/>
            <person name="Colston T.J."/>
            <person name="Bartlett D.A."/>
            <person name="Mason A.J."/>
            <person name="Ellsworth S.A."/>
            <person name="Rautsaw R.M."/>
            <person name="Lawrence K.C."/>
            <person name="Strickland J.L."/>
            <person name="He B."/>
            <person name="Fraser P."/>
            <person name="Margres M.J."/>
            <person name="Gilbert D.M."/>
            <person name="Gibbs H.L."/>
            <person name="Parkinson C.L."/>
            <person name="Rokyta D.R."/>
        </authorList>
    </citation>
    <scope>NUCLEOTIDE SEQUENCE [LARGE SCALE GENOMIC DNA]</scope>
    <source>
        <strain evidence="2">DRR0105</strain>
    </source>
</reference>
<organism evidence="2 3">
    <name type="scientific">Crotalus adamanteus</name>
    <name type="common">Eastern diamondback rattlesnake</name>
    <dbReference type="NCBI Taxonomy" id="8729"/>
    <lineage>
        <taxon>Eukaryota</taxon>
        <taxon>Metazoa</taxon>
        <taxon>Chordata</taxon>
        <taxon>Craniata</taxon>
        <taxon>Vertebrata</taxon>
        <taxon>Euteleostomi</taxon>
        <taxon>Lepidosauria</taxon>
        <taxon>Squamata</taxon>
        <taxon>Bifurcata</taxon>
        <taxon>Unidentata</taxon>
        <taxon>Episquamata</taxon>
        <taxon>Toxicofera</taxon>
        <taxon>Serpentes</taxon>
        <taxon>Colubroidea</taxon>
        <taxon>Viperidae</taxon>
        <taxon>Crotalinae</taxon>
        <taxon>Crotalus</taxon>
    </lineage>
</organism>
<dbReference type="PANTHER" id="PTHR16650:SF9">
    <property type="entry name" value="LEBERCILIN-LIKE PROTEIN"/>
    <property type="match status" value="1"/>
</dbReference>
<dbReference type="EMBL" id="JAOTOJ010000004">
    <property type="protein sequence ID" value="KAK9402100.1"/>
    <property type="molecule type" value="Genomic_DNA"/>
</dbReference>
<comment type="caution">
    <text evidence="2">The sequence shown here is derived from an EMBL/GenBank/DDBJ whole genome shotgun (WGS) entry which is preliminary data.</text>
</comment>
<protein>
    <submittedName>
        <fullName evidence="2">LCA5L: Lebercilin-like</fullName>
    </submittedName>
</protein>